<evidence type="ECO:0000259" key="3">
    <source>
        <dbReference type="Pfam" id="PF00890"/>
    </source>
</evidence>
<dbReference type="SUPFAM" id="SSF51905">
    <property type="entry name" value="FAD/NAD(P)-binding domain"/>
    <property type="match status" value="1"/>
</dbReference>
<dbReference type="InterPro" id="IPR027477">
    <property type="entry name" value="Succ_DH/fumarate_Rdtase_cat_sf"/>
</dbReference>
<dbReference type="Gene3D" id="3.90.700.10">
    <property type="entry name" value="Succinate dehydrogenase/fumarate reductase flavoprotein, catalytic domain"/>
    <property type="match status" value="1"/>
</dbReference>
<dbReference type="Gene3D" id="3.50.50.60">
    <property type="entry name" value="FAD/NAD(P)-binding domain"/>
    <property type="match status" value="1"/>
</dbReference>
<evidence type="ECO:0000256" key="2">
    <source>
        <dbReference type="ARBA" id="ARBA00023002"/>
    </source>
</evidence>
<dbReference type="GO" id="GO:0016491">
    <property type="term" value="F:oxidoreductase activity"/>
    <property type="evidence" value="ECO:0007669"/>
    <property type="project" value="UniProtKB-KW"/>
</dbReference>
<dbReference type="InterPro" id="IPR036188">
    <property type="entry name" value="FAD/NAD-bd_sf"/>
</dbReference>
<gene>
    <name evidence="4" type="ORF">Tco025E_04717</name>
</gene>
<dbReference type="EMBL" id="MKKU01000242">
    <property type="protein sequence ID" value="RNF18079.1"/>
    <property type="molecule type" value="Genomic_DNA"/>
</dbReference>
<evidence type="ECO:0000313" key="5">
    <source>
        <dbReference type="Proteomes" id="UP000284403"/>
    </source>
</evidence>
<dbReference type="RefSeq" id="XP_029228369.1">
    <property type="nucleotide sequence ID" value="XM_029371625.1"/>
</dbReference>
<keyword evidence="2" id="KW-0560">Oxidoreductase</keyword>
<accession>A0A3R7N8J8</accession>
<dbReference type="OrthoDB" id="10252157at2759"/>
<dbReference type="GeneID" id="40318328"/>
<feature type="domain" description="FAD-dependent oxidoreductase 2 FAD-binding" evidence="3">
    <location>
        <begin position="6"/>
        <end position="153"/>
    </location>
</feature>
<sequence>MAITRALVEELERLQKSQPSLVRLVTKPRAVRLIRGPAKDGPVSGLVVENREGEQRVERGTAMLATGGYAADFDSGTSLLARYTPAMLNFATTNAGHATGGGIKMGEPVGAWLTDMQHVQVHPTGLVDPADPDRRVKFLCAEALRGAGVLWMSSVAAMR</sequence>
<reference evidence="4 5" key="1">
    <citation type="journal article" date="2018" name="BMC Genomics">
        <title>Genomic comparison of Trypanosoma conorhini and Trypanosoma rangeli to Trypanosoma cruzi strains of high and low virulence.</title>
        <authorList>
            <person name="Bradwell K.R."/>
            <person name="Koparde V.N."/>
            <person name="Matveyev A.V."/>
            <person name="Serrano M.G."/>
            <person name="Alves J.M."/>
            <person name="Parikh H."/>
            <person name="Huang B."/>
            <person name="Lee V."/>
            <person name="Espinosa-Alvarez O."/>
            <person name="Ortiz P.A."/>
            <person name="Costa-Martins A.G."/>
            <person name="Teixeira M.M."/>
            <person name="Buck G.A."/>
        </authorList>
    </citation>
    <scope>NUCLEOTIDE SEQUENCE [LARGE SCALE GENOMIC DNA]</scope>
    <source>
        <strain evidence="4 5">025E</strain>
    </source>
</reference>
<evidence type="ECO:0000256" key="1">
    <source>
        <dbReference type="ARBA" id="ARBA00022630"/>
    </source>
</evidence>
<dbReference type="InterPro" id="IPR050315">
    <property type="entry name" value="FAD-oxidoreductase_2"/>
</dbReference>
<keyword evidence="5" id="KW-1185">Reference proteome</keyword>
<protein>
    <submittedName>
        <fullName evidence="4">Flavoprotein subunit-like protein</fullName>
    </submittedName>
</protein>
<dbReference type="PANTHER" id="PTHR43400:SF1">
    <property type="entry name" value="FUMARATE REDUCTASE"/>
    <property type="match status" value="1"/>
</dbReference>
<dbReference type="AlphaFoldDB" id="A0A3R7N8J8"/>
<name>A0A3R7N8J8_9TRYP</name>
<evidence type="ECO:0000313" key="4">
    <source>
        <dbReference type="EMBL" id="RNF18079.1"/>
    </source>
</evidence>
<dbReference type="Proteomes" id="UP000284403">
    <property type="component" value="Unassembled WGS sequence"/>
</dbReference>
<comment type="caution">
    <text evidence="4">The sequence shown here is derived from an EMBL/GenBank/DDBJ whole genome shotgun (WGS) entry which is preliminary data.</text>
</comment>
<organism evidence="4 5">
    <name type="scientific">Trypanosoma conorhini</name>
    <dbReference type="NCBI Taxonomy" id="83891"/>
    <lineage>
        <taxon>Eukaryota</taxon>
        <taxon>Discoba</taxon>
        <taxon>Euglenozoa</taxon>
        <taxon>Kinetoplastea</taxon>
        <taxon>Metakinetoplastina</taxon>
        <taxon>Trypanosomatida</taxon>
        <taxon>Trypanosomatidae</taxon>
        <taxon>Trypanosoma</taxon>
    </lineage>
</organism>
<dbReference type="InterPro" id="IPR003953">
    <property type="entry name" value="FAD-dep_OxRdtase_2_FAD-bd"/>
</dbReference>
<dbReference type="PANTHER" id="PTHR43400">
    <property type="entry name" value="FUMARATE REDUCTASE"/>
    <property type="match status" value="1"/>
</dbReference>
<proteinExistence type="predicted"/>
<keyword evidence="1" id="KW-0285">Flavoprotein</keyword>
<dbReference type="Pfam" id="PF00890">
    <property type="entry name" value="FAD_binding_2"/>
    <property type="match status" value="1"/>
</dbReference>